<sequence>MTVLQQRPTTSIPNMAELNPTLIPENSISTAEPTKQRNVKQQASNPRPKPKIELLELKDYKKAARTLYQAFSKDKVALYCSRHLEKDPELRRKCDIMLFEAFVYSYVLEGVVLVVKGDSNTDGDDSTFETVALWATPESQVETYTTMVRSGFAKFAWMTGSEGRKREKTNSIFGHWFILAQHLLLEVKET</sequence>
<dbReference type="EMBL" id="BSXS01016571">
    <property type="protein sequence ID" value="GMF07958.1"/>
    <property type="molecule type" value="Genomic_DNA"/>
</dbReference>
<dbReference type="Proteomes" id="UP001165064">
    <property type="component" value="Unassembled WGS sequence"/>
</dbReference>
<gene>
    <name evidence="1" type="ORF">Amon02_001310800</name>
</gene>
<reference evidence="1" key="1">
    <citation type="submission" date="2023-04" db="EMBL/GenBank/DDBJ databases">
        <title>Ambrosiozyma monospora NBRC 10751.</title>
        <authorList>
            <person name="Ichikawa N."/>
            <person name="Sato H."/>
            <person name="Tonouchi N."/>
        </authorList>
    </citation>
    <scope>NUCLEOTIDE SEQUENCE</scope>
    <source>
        <strain evidence="1">NBRC 10751</strain>
    </source>
</reference>
<comment type="caution">
    <text evidence="1">The sequence shown here is derived from an EMBL/GenBank/DDBJ whole genome shotgun (WGS) entry which is preliminary data.</text>
</comment>
<evidence type="ECO:0000313" key="1">
    <source>
        <dbReference type="EMBL" id="GMF07958.1"/>
    </source>
</evidence>
<accession>A0ACB5UCY9</accession>
<organism evidence="1 2">
    <name type="scientific">Ambrosiozyma monospora</name>
    <name type="common">Yeast</name>
    <name type="synonym">Endomycopsis monosporus</name>
    <dbReference type="NCBI Taxonomy" id="43982"/>
    <lineage>
        <taxon>Eukaryota</taxon>
        <taxon>Fungi</taxon>
        <taxon>Dikarya</taxon>
        <taxon>Ascomycota</taxon>
        <taxon>Saccharomycotina</taxon>
        <taxon>Pichiomycetes</taxon>
        <taxon>Pichiales</taxon>
        <taxon>Pichiaceae</taxon>
        <taxon>Ambrosiozyma</taxon>
    </lineage>
</organism>
<proteinExistence type="predicted"/>
<evidence type="ECO:0000313" key="2">
    <source>
        <dbReference type="Proteomes" id="UP001165064"/>
    </source>
</evidence>
<name>A0ACB5UCY9_AMBMO</name>
<protein>
    <submittedName>
        <fullName evidence="1">Unnamed protein product</fullName>
    </submittedName>
</protein>
<keyword evidence="2" id="KW-1185">Reference proteome</keyword>